<feature type="compositionally biased region" description="Low complexity" evidence="1">
    <location>
        <begin position="613"/>
        <end position="632"/>
    </location>
</feature>
<dbReference type="EMBL" id="BTCM01000002">
    <property type="protein sequence ID" value="GMK55564.1"/>
    <property type="molecule type" value="Genomic_DNA"/>
</dbReference>
<feature type="compositionally biased region" description="Polar residues" evidence="1">
    <location>
        <begin position="999"/>
        <end position="1021"/>
    </location>
</feature>
<dbReference type="Proteomes" id="UP001222932">
    <property type="component" value="Unassembled WGS sequence"/>
</dbReference>
<feature type="compositionally biased region" description="Acidic residues" evidence="1">
    <location>
        <begin position="502"/>
        <end position="511"/>
    </location>
</feature>
<feature type="region of interest" description="Disordered" evidence="1">
    <location>
        <begin position="295"/>
        <end position="326"/>
    </location>
</feature>
<feature type="compositionally biased region" description="Polar residues" evidence="1">
    <location>
        <begin position="634"/>
        <end position="645"/>
    </location>
</feature>
<feature type="compositionally biased region" description="Polar residues" evidence="1">
    <location>
        <begin position="1"/>
        <end position="26"/>
    </location>
</feature>
<evidence type="ECO:0000313" key="2">
    <source>
        <dbReference type="EMBL" id="GMK55564.1"/>
    </source>
</evidence>
<feature type="region of interest" description="Disordered" evidence="1">
    <location>
        <begin position="213"/>
        <end position="241"/>
    </location>
</feature>
<feature type="region of interest" description="Disordered" evidence="1">
    <location>
        <begin position="728"/>
        <end position="808"/>
    </location>
</feature>
<feature type="region of interest" description="Disordered" evidence="1">
    <location>
        <begin position="946"/>
        <end position="1021"/>
    </location>
</feature>
<feature type="region of interest" description="Disordered" evidence="1">
    <location>
        <begin position="407"/>
        <end position="441"/>
    </location>
</feature>
<feature type="compositionally biased region" description="Low complexity" evidence="1">
    <location>
        <begin position="731"/>
        <end position="741"/>
    </location>
</feature>
<feature type="compositionally biased region" description="Polar residues" evidence="1">
    <location>
        <begin position="602"/>
        <end position="611"/>
    </location>
</feature>
<feature type="compositionally biased region" description="Low complexity" evidence="1">
    <location>
        <begin position="427"/>
        <end position="440"/>
    </location>
</feature>
<dbReference type="AlphaFoldDB" id="A0AAD3TS03"/>
<feature type="compositionally biased region" description="Basic and acidic residues" evidence="1">
    <location>
        <begin position="565"/>
        <end position="579"/>
    </location>
</feature>
<feature type="compositionally biased region" description="Low complexity" evidence="1">
    <location>
        <begin position="947"/>
        <end position="957"/>
    </location>
</feature>
<gene>
    <name evidence="2" type="ORF">CspeluHIS016_0206200</name>
</gene>
<organism evidence="2 3">
    <name type="scientific">Cutaneotrichosporon spelunceum</name>
    <dbReference type="NCBI Taxonomy" id="1672016"/>
    <lineage>
        <taxon>Eukaryota</taxon>
        <taxon>Fungi</taxon>
        <taxon>Dikarya</taxon>
        <taxon>Basidiomycota</taxon>
        <taxon>Agaricomycotina</taxon>
        <taxon>Tremellomycetes</taxon>
        <taxon>Trichosporonales</taxon>
        <taxon>Trichosporonaceae</taxon>
        <taxon>Cutaneotrichosporon</taxon>
    </lineage>
</organism>
<keyword evidence="3" id="KW-1185">Reference proteome</keyword>
<feature type="region of interest" description="Disordered" evidence="1">
    <location>
        <begin position="1"/>
        <end position="59"/>
    </location>
</feature>
<feature type="compositionally biased region" description="Low complexity" evidence="1">
    <location>
        <begin position="106"/>
        <end position="116"/>
    </location>
</feature>
<protein>
    <submittedName>
        <fullName evidence="2">Uncharacterized protein</fullName>
    </submittedName>
</protein>
<sequence>MAPTTTNTSRHSRGGSTVSDNHQPIWSGQDDDNMLSSTGTSHRQTRFGRPDSTLLAPPSALDHVHPTCIRAIAMGGAASRSRVSMDALPADDMDRGGSAAQHDFASPSSSTTSLPPVQAERPPPTQPYVDKSAPAQPSIVAAGNQQPVGLGLPTFVGDTGRPDWPVVRDLGDEHDSDYEDDHDGDQQEMDTYQFGHRAPVDAALRSTRGVVALGDGWAGGATPTPKRRWFKRNKPEQQCQAQDDPLALWNEPASAPATSAMANGPTPALVAPPTDPNAKWWRSRRNLFMSQKNIASPQEGSPALAHYTPQSSETRANASSAAKNRPSWVNRSRLHFGSMVDLGRHDKRRASTTVPPLAARSPTATATLTNPSGQSSGLGGPGPGTPKTKTFARHSMGGLVRNKARPHPLELSHQKDRAAASSQPVIPSASTSQPSFFPSPSHEHPLLRMAYARSESHLAGSGLLISPGIPPPRPVVENGSLKGTNMPTWRPPILPPPTTLVEVEEEEEEEEHSGSGSGRPPLQRTATFGDDDPRPLQTQQATRPAHVVSQAPKLDTVHGSPPQATERRLPLNESGHESGKPNATFLCRIKNVLSRGRKANNPVPSNGNKGNTAPHIRPPAAAASPAPESPRSYLSEQPLPTTPTRASLLPPPRSVGHKGSGVAAAPRQRSRLWSLSYRAEDGGGQDLGLATKAPSKLSANVDKRGYRVSRHVVESMINLSPSTVADTFGRASASSSNPSPNLSHPRRTSWTPGAATPARLGDEDNMADVRADRRLSRTSLRRLTSQSKQRPGLGSVFPRPPDSVEHPPSLHWALPGSYSTPMLHKFGGSTLSLALDISSQTTNNGGGGMSLADIQESPISPRRRSTNDTGPVSPAVQRDRAISATLTSLTARSESLSAEPPAVLQDITRSARGGRNSIPVNIDNLTNSSDSLSLVINHTVNFPLPPSSSGELSSPDPDLVEQLRTPGDGAGYDYYRDSASDSSGSSRSAPSRRVRKAPSWSTCKTSPGTSMTPIATPTSAKSIEEQQQRSAYHTAHGSYSSTLLVDAVAAAGADDTAAAYMAKAAAAVGPRQSIVA</sequence>
<reference evidence="2" key="2">
    <citation type="submission" date="2023-06" db="EMBL/GenBank/DDBJ databases">
        <authorList>
            <person name="Kobayashi Y."/>
            <person name="Kayamori A."/>
            <person name="Aoki K."/>
            <person name="Shiwa Y."/>
            <person name="Fujita N."/>
            <person name="Sugita T."/>
            <person name="Iwasaki W."/>
            <person name="Tanaka N."/>
            <person name="Takashima M."/>
        </authorList>
    </citation>
    <scope>NUCLEOTIDE SEQUENCE</scope>
    <source>
        <strain evidence="2">HIS016</strain>
    </source>
</reference>
<feature type="compositionally biased region" description="Low complexity" evidence="1">
    <location>
        <begin position="980"/>
        <end position="989"/>
    </location>
</feature>
<feature type="region of interest" description="Disordered" evidence="1">
    <location>
        <begin position="463"/>
        <end position="583"/>
    </location>
</feature>
<feature type="region of interest" description="Disordered" evidence="1">
    <location>
        <begin position="596"/>
        <end position="668"/>
    </location>
</feature>
<feature type="region of interest" description="Disordered" evidence="1">
    <location>
        <begin position="76"/>
        <end position="187"/>
    </location>
</feature>
<evidence type="ECO:0000256" key="1">
    <source>
        <dbReference type="SAM" id="MobiDB-lite"/>
    </source>
</evidence>
<name>A0AAD3TS03_9TREE</name>
<reference evidence="2" key="1">
    <citation type="journal article" date="2023" name="BMC Genomics">
        <title>Chromosome-level genome assemblies of Cutaneotrichosporon spp. (Trichosporonales, Basidiomycota) reveal imbalanced evolution between nucleotide sequences and chromosome synteny.</title>
        <authorList>
            <person name="Kobayashi Y."/>
            <person name="Kayamori A."/>
            <person name="Aoki K."/>
            <person name="Shiwa Y."/>
            <person name="Matsutani M."/>
            <person name="Fujita N."/>
            <person name="Sugita T."/>
            <person name="Iwasaki W."/>
            <person name="Tanaka N."/>
            <person name="Takashima M."/>
        </authorList>
    </citation>
    <scope>NUCLEOTIDE SEQUENCE</scope>
    <source>
        <strain evidence="2">HIS016</strain>
    </source>
</reference>
<feature type="compositionally biased region" description="Basic and acidic residues" evidence="1">
    <location>
        <begin position="407"/>
        <end position="418"/>
    </location>
</feature>
<proteinExistence type="predicted"/>
<feature type="region of interest" description="Disordered" evidence="1">
    <location>
        <begin position="843"/>
        <end position="880"/>
    </location>
</feature>
<feature type="compositionally biased region" description="Polar residues" evidence="1">
    <location>
        <begin position="308"/>
        <end position="326"/>
    </location>
</feature>
<feature type="compositionally biased region" description="Acidic residues" evidence="1">
    <location>
        <begin position="172"/>
        <end position="187"/>
    </location>
</feature>
<feature type="region of interest" description="Disordered" evidence="1">
    <location>
        <begin position="344"/>
        <end position="389"/>
    </location>
</feature>
<accession>A0AAD3TS03</accession>
<feature type="compositionally biased region" description="Pro residues" evidence="1">
    <location>
        <begin position="489"/>
        <end position="498"/>
    </location>
</feature>
<evidence type="ECO:0000313" key="3">
    <source>
        <dbReference type="Proteomes" id="UP001222932"/>
    </source>
</evidence>
<feature type="region of interest" description="Disordered" evidence="1">
    <location>
        <begin position="256"/>
        <end position="277"/>
    </location>
</feature>
<comment type="caution">
    <text evidence="2">The sequence shown here is derived from an EMBL/GenBank/DDBJ whole genome shotgun (WGS) entry which is preliminary data.</text>
</comment>